<evidence type="ECO:0000256" key="1">
    <source>
        <dbReference type="SAM" id="MobiDB-lite"/>
    </source>
</evidence>
<dbReference type="AlphaFoldDB" id="A0A6C0DP90"/>
<sequence length="758" mass="86010">MSFSISANGTQLIVNGKTKADFKILFDTFKATFVNPGLLNDDDNNKTLQTALNCGDTIKDGTNQAIISQLGLFGTSETGIRFTLDQLKSFVKNVEDNGIQKGICKYKKFVRNKASVNSKITKEHIETPYEIAFDAATGIQQFFVPGVQIRVFESIGKYLDPSSTRDSDFIFPAAGNKIEISADVFRRLGYDGDCKLSAIANSKDNYKYDLKIYGQDFKKDNNKARNADSIRLEICGGNAQKKQKLTQGITTAMKIAIIIAKGWGDKLQVFLAFIYKLTDEAPPGVTVAVATCDEIVYNLCCYFGVTCILTSTGIGTLEGETKIQKINKILHYEPEGSDPVEFLKNLTTNFDKTKVEILKGYNDFIELITHLNQNPSKQLSVNGTTTTYNFTAEYYQCILDDLQQIKVQINALQIGQDIESANASLKELKMFSVNSFIKEFSRGEFRLAAASTNYNNHPTGKNKNVFLNNPNVTKRPLNNQSFMSIGTRYFSRTQGGSTMNNEQPQIGGTIQDDYYIYFMNDYVSIGGRTKGFLVKVDDSDKNFDVESRNVYFGRPLPNQLDESFSVSPTDILPQIKDTETDPRQPDSSLIDEKEFDAIENLYKELKYLFNKYYPGYKQQALPYIPEYFDKNPGFGTSTFYYYWSEMLLRLECDPDYSTKKLEFYTQLIMSDLLDQVKETYTFIQAQPQTVGTNRDRKQLQEESGSVSRNLFVDYGGKKSKKQTRKYVEKTNKKTKISNRSKLKKSKSKTRKYYKNRLS</sequence>
<protein>
    <submittedName>
        <fullName evidence="2">Uncharacterized protein</fullName>
    </submittedName>
</protein>
<dbReference type="EMBL" id="MN739648">
    <property type="protein sequence ID" value="QHT18142.1"/>
    <property type="molecule type" value="Genomic_DNA"/>
</dbReference>
<reference evidence="2" key="1">
    <citation type="journal article" date="2020" name="Nature">
        <title>Giant virus diversity and host interactions through global metagenomics.</title>
        <authorList>
            <person name="Schulz F."/>
            <person name="Roux S."/>
            <person name="Paez-Espino D."/>
            <person name="Jungbluth S."/>
            <person name="Walsh D.A."/>
            <person name="Denef V.J."/>
            <person name="McMahon K.D."/>
            <person name="Konstantinidis K.T."/>
            <person name="Eloe-Fadrosh E.A."/>
            <person name="Kyrpides N.C."/>
            <person name="Woyke T."/>
        </authorList>
    </citation>
    <scope>NUCLEOTIDE SEQUENCE</scope>
    <source>
        <strain evidence="2">GVMAG-M-3300023174-3</strain>
    </source>
</reference>
<accession>A0A6C0DP90</accession>
<organism evidence="2">
    <name type="scientific">viral metagenome</name>
    <dbReference type="NCBI Taxonomy" id="1070528"/>
    <lineage>
        <taxon>unclassified sequences</taxon>
        <taxon>metagenomes</taxon>
        <taxon>organismal metagenomes</taxon>
    </lineage>
</organism>
<feature type="compositionally biased region" description="Basic residues" evidence="1">
    <location>
        <begin position="732"/>
        <end position="758"/>
    </location>
</feature>
<name>A0A6C0DP90_9ZZZZ</name>
<feature type="region of interest" description="Disordered" evidence="1">
    <location>
        <begin position="722"/>
        <end position="758"/>
    </location>
</feature>
<evidence type="ECO:0000313" key="2">
    <source>
        <dbReference type="EMBL" id="QHT18142.1"/>
    </source>
</evidence>
<proteinExistence type="predicted"/>